<dbReference type="PANTHER" id="PTHR42061:SF6">
    <property type="entry name" value="ENDO-CHITOSANASE"/>
    <property type="match status" value="1"/>
</dbReference>
<keyword evidence="6" id="KW-0326">Glycosidase</keyword>
<dbReference type="Pfam" id="PF07335">
    <property type="entry name" value="Glyco_hydro_75"/>
    <property type="match status" value="1"/>
</dbReference>
<dbReference type="PANTHER" id="PTHR42061">
    <property type="entry name" value="ENDO-CHITOSANASE"/>
    <property type="match status" value="1"/>
</dbReference>
<keyword evidence="7" id="KW-0624">Polysaccharide degradation</keyword>
<dbReference type="RefSeq" id="WP_006982144.1">
    <property type="nucleotide sequence ID" value="NZ_ABVL01000018.1"/>
</dbReference>
<keyword evidence="4" id="KW-0378">Hydrolase</keyword>
<evidence type="ECO:0000256" key="6">
    <source>
        <dbReference type="ARBA" id="ARBA00023295"/>
    </source>
</evidence>
<name>B4D7N5_9BACT</name>
<keyword evidence="3" id="KW-0732">Signal</keyword>
<feature type="compositionally biased region" description="Pro residues" evidence="8">
    <location>
        <begin position="24"/>
        <end position="58"/>
    </location>
</feature>
<evidence type="ECO:0000256" key="8">
    <source>
        <dbReference type="SAM" id="MobiDB-lite"/>
    </source>
</evidence>
<organism evidence="9 10">
    <name type="scientific">Chthoniobacter flavus Ellin428</name>
    <dbReference type="NCBI Taxonomy" id="497964"/>
    <lineage>
        <taxon>Bacteria</taxon>
        <taxon>Pseudomonadati</taxon>
        <taxon>Verrucomicrobiota</taxon>
        <taxon>Spartobacteria</taxon>
        <taxon>Chthoniobacterales</taxon>
        <taxon>Chthoniobacteraceae</taxon>
        <taxon>Chthoniobacter</taxon>
    </lineage>
</organism>
<evidence type="ECO:0000313" key="9">
    <source>
        <dbReference type="EMBL" id="EDY17525.1"/>
    </source>
</evidence>
<dbReference type="AlphaFoldDB" id="B4D7N5"/>
<evidence type="ECO:0000256" key="2">
    <source>
        <dbReference type="ARBA" id="ARBA00022525"/>
    </source>
</evidence>
<gene>
    <name evidence="9" type="ORF">CfE428DRAFT_4823</name>
</gene>
<accession>B4D7N5</accession>
<evidence type="ECO:0000313" key="10">
    <source>
        <dbReference type="Proteomes" id="UP000005824"/>
    </source>
</evidence>
<dbReference type="Proteomes" id="UP000005824">
    <property type="component" value="Unassembled WGS sequence"/>
</dbReference>
<feature type="region of interest" description="Disordered" evidence="8">
    <location>
        <begin position="408"/>
        <end position="475"/>
    </location>
</feature>
<keyword evidence="5" id="KW-0119">Carbohydrate metabolism</keyword>
<evidence type="ECO:0000256" key="4">
    <source>
        <dbReference type="ARBA" id="ARBA00022801"/>
    </source>
</evidence>
<evidence type="ECO:0000256" key="1">
    <source>
        <dbReference type="ARBA" id="ARBA00004613"/>
    </source>
</evidence>
<dbReference type="STRING" id="497964.CfE428DRAFT_4823"/>
<evidence type="ECO:0000256" key="3">
    <source>
        <dbReference type="ARBA" id="ARBA00022729"/>
    </source>
</evidence>
<reference evidence="9 10" key="1">
    <citation type="journal article" date="2011" name="J. Bacteriol.">
        <title>Genome sequence of Chthoniobacter flavus Ellin428, an aerobic heterotrophic soil bacterium.</title>
        <authorList>
            <person name="Kant R."/>
            <person name="van Passel M.W."/>
            <person name="Palva A."/>
            <person name="Lucas S."/>
            <person name="Lapidus A."/>
            <person name="Glavina Del Rio T."/>
            <person name="Dalin E."/>
            <person name="Tice H."/>
            <person name="Bruce D."/>
            <person name="Goodwin L."/>
            <person name="Pitluck S."/>
            <person name="Larimer F.W."/>
            <person name="Land M.L."/>
            <person name="Hauser L."/>
            <person name="Sangwan P."/>
            <person name="de Vos W.M."/>
            <person name="Janssen P.H."/>
            <person name="Smidt H."/>
        </authorList>
    </citation>
    <scope>NUCLEOTIDE SEQUENCE [LARGE SCALE GENOMIC DNA]</scope>
    <source>
        <strain evidence="9 10">Ellin428</strain>
    </source>
</reference>
<keyword evidence="10" id="KW-1185">Reference proteome</keyword>
<dbReference type="EMBL" id="ABVL01000018">
    <property type="protein sequence ID" value="EDY17525.1"/>
    <property type="molecule type" value="Genomic_DNA"/>
</dbReference>
<proteinExistence type="predicted"/>
<evidence type="ECO:0000256" key="5">
    <source>
        <dbReference type="ARBA" id="ARBA00023277"/>
    </source>
</evidence>
<feature type="compositionally biased region" description="Pro residues" evidence="8">
    <location>
        <begin position="415"/>
        <end position="431"/>
    </location>
</feature>
<dbReference type="InterPro" id="IPR009939">
    <property type="entry name" value="Chitosanase_fungal"/>
</dbReference>
<feature type="region of interest" description="Disordered" evidence="8">
    <location>
        <begin position="23"/>
        <end position="59"/>
    </location>
</feature>
<comment type="caution">
    <text evidence="9">The sequence shown here is derived from an EMBL/GenBank/DDBJ whole genome shotgun (WGS) entry which is preliminary data.</text>
</comment>
<dbReference type="InParanoid" id="B4D7N5"/>
<protein>
    <submittedName>
        <fullName evidence="9">Uncharacterized protein</fullName>
    </submittedName>
</protein>
<comment type="subcellular location">
    <subcellularLocation>
        <location evidence="1">Secreted</location>
    </subcellularLocation>
</comment>
<dbReference type="PROSITE" id="PS51257">
    <property type="entry name" value="PROKAR_LIPOPROTEIN"/>
    <property type="match status" value="1"/>
</dbReference>
<dbReference type="GO" id="GO:0000272">
    <property type="term" value="P:polysaccharide catabolic process"/>
    <property type="evidence" value="ECO:0007669"/>
    <property type="project" value="UniProtKB-KW"/>
</dbReference>
<feature type="compositionally biased region" description="Pro residues" evidence="8">
    <location>
        <begin position="463"/>
        <end position="475"/>
    </location>
</feature>
<dbReference type="GO" id="GO:0016977">
    <property type="term" value="F:chitosanase activity"/>
    <property type="evidence" value="ECO:0007669"/>
    <property type="project" value="InterPro"/>
</dbReference>
<feature type="compositionally biased region" description="Low complexity" evidence="8">
    <location>
        <begin position="432"/>
        <end position="462"/>
    </location>
</feature>
<keyword evidence="2" id="KW-0964">Secreted</keyword>
<evidence type="ECO:0000256" key="7">
    <source>
        <dbReference type="ARBA" id="ARBA00023326"/>
    </source>
</evidence>
<dbReference type="GO" id="GO:0005576">
    <property type="term" value="C:extracellular region"/>
    <property type="evidence" value="ECO:0007669"/>
    <property type="project" value="UniProtKB-SubCell"/>
</dbReference>
<sequence length="475" mass="51440">MRVPRIAQFTGLGLATFVLLTACPRPPEPQSTPPPVTPRSPTPTPQPTPPTPTPPPYVPNKKLEVGKIFNGMQYKVTLETDHGTTATRDRNEPGSYTAEVTVKVKVPKPHHDLEEIKRLNESLPEILPGLPALLDTAKVSPGFDNLYRLKVASLQASLMRLDNLLTRHNFFDCETILELRDAKTSRRALLIQADMDVDTDGSDPDRVPEVDGASPTFQPFTSYRWARKTTNPSSFVAPRELKIKNYESQISAGVGLASRLRQEIADLRTEVSDLKKYSFLIGADDPFIVLPESLFGKSKGAFAPAIGDYCVVAYQKTLYPAIVGDAGPRNLIGEASLRVCKEVNAKSTSENRPVSDLKVTYIVFPGTAEKYDAPNLDHWYERCEKLLNEIGGHNGTLFKWEDLTKPKLPLATPTPSTPAPGTPAPSTPAPGTPAASPTPTAAPKSSPSPGTPKASPALTTPAPTTPILPTPKPVP</sequence>
<dbReference type="eggNOG" id="ENOG5033S5Q">
    <property type="taxonomic scope" value="Bacteria"/>
</dbReference>